<dbReference type="FunCoup" id="A0A6P7GI80">
    <property type="interactions" value="1520"/>
</dbReference>
<evidence type="ECO:0000256" key="9">
    <source>
        <dbReference type="SAM" id="MobiDB-lite"/>
    </source>
</evidence>
<keyword evidence="7" id="KW-0131">Cell cycle</keyword>
<dbReference type="InterPro" id="IPR003959">
    <property type="entry name" value="ATPase_AAA_core"/>
</dbReference>
<dbReference type="GO" id="GO:0003677">
    <property type="term" value="F:DNA binding"/>
    <property type="evidence" value="ECO:0007669"/>
    <property type="project" value="UniProtKB-KW"/>
</dbReference>
<reference evidence="11" key="1">
    <citation type="submission" date="2025-08" db="UniProtKB">
        <authorList>
            <consortium name="RefSeq"/>
        </authorList>
    </citation>
    <scope>IDENTIFICATION</scope>
    <source>
        <tissue evidence="11">Whole insect</tissue>
    </source>
</reference>
<dbReference type="InterPro" id="IPR027417">
    <property type="entry name" value="P-loop_NTPase"/>
</dbReference>
<dbReference type="GO" id="GO:0005524">
    <property type="term" value="F:ATP binding"/>
    <property type="evidence" value="ECO:0007669"/>
    <property type="project" value="UniProtKB-KW"/>
</dbReference>
<dbReference type="Gene3D" id="3.40.50.300">
    <property type="entry name" value="P-loop containing nucleotide triphosphate hydrolases"/>
    <property type="match status" value="1"/>
</dbReference>
<evidence type="ECO:0000256" key="3">
    <source>
        <dbReference type="ARBA" id="ARBA00022741"/>
    </source>
</evidence>
<dbReference type="CDD" id="cd18140">
    <property type="entry name" value="HLD_clamp_RFC"/>
    <property type="match status" value="1"/>
</dbReference>
<dbReference type="GO" id="GO:0006260">
    <property type="term" value="P:DNA replication"/>
    <property type="evidence" value="ECO:0007669"/>
    <property type="project" value="UniProtKB-KW"/>
</dbReference>
<dbReference type="SMART" id="SM00382">
    <property type="entry name" value="AAA"/>
    <property type="match status" value="1"/>
</dbReference>
<dbReference type="AlphaFoldDB" id="A0A6P7GI80"/>
<evidence type="ECO:0000256" key="8">
    <source>
        <dbReference type="ARBA" id="ARBA00043975"/>
    </source>
</evidence>
<name>A0A6P7GI80_DIAVI</name>
<comment type="similarity">
    <text evidence="8">Belongs to the activator 1 small subunits family. CTF18 subfamily.</text>
</comment>
<dbReference type="GO" id="GO:0005634">
    <property type="term" value="C:nucleus"/>
    <property type="evidence" value="ECO:0007669"/>
    <property type="project" value="UniProtKB-SubCell"/>
</dbReference>
<feature type="compositionally biased region" description="Polar residues" evidence="9">
    <location>
        <begin position="34"/>
        <end position="60"/>
    </location>
</feature>
<dbReference type="OrthoDB" id="2195431at2759"/>
<proteinExistence type="inferred from homology"/>
<evidence type="ECO:0000259" key="10">
    <source>
        <dbReference type="SMART" id="SM00382"/>
    </source>
</evidence>
<accession>A0A6P7GI80</accession>
<dbReference type="FunFam" id="3.40.50.300:FF:001083">
    <property type="entry name" value="Chromosome transmission fidelity factor 18"/>
    <property type="match status" value="1"/>
</dbReference>
<keyword evidence="5" id="KW-0238">DNA-binding</keyword>
<feature type="compositionally biased region" description="Low complexity" evidence="9">
    <location>
        <begin position="61"/>
        <end position="73"/>
    </location>
</feature>
<dbReference type="PANTHER" id="PTHR46765:SF1">
    <property type="entry name" value="P-LOOP CONTAINING NUCLEOSIDE TRIPHOSPHATE HYDROLASES SUPERFAMILY PROTEIN"/>
    <property type="match status" value="1"/>
</dbReference>
<feature type="region of interest" description="Disordered" evidence="9">
    <location>
        <begin position="33"/>
        <end position="84"/>
    </location>
</feature>
<keyword evidence="4" id="KW-0067">ATP-binding</keyword>
<dbReference type="CDD" id="cd00009">
    <property type="entry name" value="AAA"/>
    <property type="match status" value="1"/>
</dbReference>
<evidence type="ECO:0000256" key="5">
    <source>
        <dbReference type="ARBA" id="ARBA00023125"/>
    </source>
</evidence>
<dbReference type="InterPro" id="IPR047854">
    <property type="entry name" value="RFC_lid"/>
</dbReference>
<evidence type="ECO:0000256" key="1">
    <source>
        <dbReference type="ARBA" id="ARBA00004123"/>
    </source>
</evidence>
<dbReference type="Pfam" id="PF00004">
    <property type="entry name" value="AAA"/>
    <property type="match status" value="1"/>
</dbReference>
<dbReference type="RefSeq" id="XP_028144873.1">
    <property type="nucleotide sequence ID" value="XM_028289072.1"/>
</dbReference>
<evidence type="ECO:0000256" key="7">
    <source>
        <dbReference type="ARBA" id="ARBA00023306"/>
    </source>
</evidence>
<gene>
    <name evidence="11" type="primary">LOC114338471</name>
</gene>
<evidence type="ECO:0000256" key="6">
    <source>
        <dbReference type="ARBA" id="ARBA00023242"/>
    </source>
</evidence>
<keyword evidence="2" id="KW-0235">DNA replication</keyword>
<dbReference type="GO" id="GO:0016887">
    <property type="term" value="F:ATP hydrolysis activity"/>
    <property type="evidence" value="ECO:0007669"/>
    <property type="project" value="InterPro"/>
</dbReference>
<organism evidence="11">
    <name type="scientific">Diabrotica virgifera virgifera</name>
    <name type="common">western corn rootworm</name>
    <dbReference type="NCBI Taxonomy" id="50390"/>
    <lineage>
        <taxon>Eukaryota</taxon>
        <taxon>Metazoa</taxon>
        <taxon>Ecdysozoa</taxon>
        <taxon>Arthropoda</taxon>
        <taxon>Hexapoda</taxon>
        <taxon>Insecta</taxon>
        <taxon>Pterygota</taxon>
        <taxon>Neoptera</taxon>
        <taxon>Endopterygota</taxon>
        <taxon>Coleoptera</taxon>
        <taxon>Polyphaga</taxon>
        <taxon>Cucujiformia</taxon>
        <taxon>Chrysomeloidea</taxon>
        <taxon>Chrysomelidae</taxon>
        <taxon>Galerucinae</taxon>
        <taxon>Diabroticina</taxon>
        <taxon>Diabroticites</taxon>
        <taxon>Diabrotica</taxon>
    </lineage>
</organism>
<evidence type="ECO:0000256" key="2">
    <source>
        <dbReference type="ARBA" id="ARBA00022705"/>
    </source>
</evidence>
<dbReference type="Gene3D" id="1.10.8.60">
    <property type="match status" value="1"/>
</dbReference>
<dbReference type="InterPro" id="IPR053016">
    <property type="entry name" value="CTF18-RFC_complex"/>
</dbReference>
<evidence type="ECO:0000256" key="4">
    <source>
        <dbReference type="ARBA" id="ARBA00022840"/>
    </source>
</evidence>
<feature type="domain" description="AAA+ ATPase" evidence="10">
    <location>
        <begin position="327"/>
        <end position="462"/>
    </location>
</feature>
<sequence>MSDYPDPEEEFELMYGDELELLREREAEIDELPTITSKSQHTNTQHTNANDVQSSQSTVNPSLSLFSSEPSTSHENVDLFPPFEEPTQDFVTRKRTADEIFGDIGDLDFDDFDAQPTKKPKSENEELKELMEHIILLRKLNAEKSNMLSKNKSISTNTADRDRYNISRRVPQYPFVGINCHDGERIYVRFHSEEYEKEEIQKIVMESSGKDILGEKRKVIWEEAQVLIAKQISMEDDVMDIDIDRIESSNPTRQLWTDLYRPRRYVELLSDESTNRIMLKWLKLWDKAVFNRRPKIHPIKPTTDPKSRFKFSKFELNTELDEHGRPKYKVALLCGPPGLGKTTLAHVAARHAGYNVVEINASDDRSTDAFKTLLENATQMKSVVDREGRPNCVVFDEIDGAPQTSIDFLIKFINGAAVTKAKKGKAQKEFILKRPIICICNDVYVPALRPLRQVAFVVHFPSTSSSRLAERLMWISRREQIKTDLGAMMALAEKSNNDIRSCLNVLHFFKAQKKAIGLSDIYKVNIGEKDMQKGLFTVWQEIFHIVRPKVNPLVNQTISSHKQMIQARMAKVLQTICSFGDYDRVAQGVFENFTHLKLKDSTLQGLSQAMDWFVFSDILNKQIYSLQNYSLSSYLPYAFVVWHFLFATPQSQKLNFPTMGYEMKQKETNRRGIVSEVLRGMPPTIRAHCHRLSLLLDILPLIVAIITPNFRPVSLHLYTKEEKENMLRVVNIMIDYNLNYIQERLPDGNYVFNLEPNVNEVVFLEKNLPSQRRTVSYSNRQLIAREVELEKMRRFEQPKAKEAAKQAKPVEKQTSLSDNQLPNHLQKLKAKTVKTAKPAVAKDFFGRIITKTASSTAKEGSEAVKDIWYQYKEGYNNAVRKKITIADIL</sequence>
<dbReference type="PANTHER" id="PTHR46765">
    <property type="entry name" value="P-LOOP CONTAINING NUCLEOSIDE TRIPHOSPHATE HYDROLASES SUPERFAMILY PROTEIN"/>
    <property type="match status" value="1"/>
</dbReference>
<dbReference type="InterPro" id="IPR003593">
    <property type="entry name" value="AAA+_ATPase"/>
</dbReference>
<keyword evidence="3" id="KW-0547">Nucleotide-binding</keyword>
<comment type="subcellular location">
    <subcellularLocation>
        <location evidence="1">Nucleus</location>
    </subcellularLocation>
</comment>
<evidence type="ECO:0000313" key="11">
    <source>
        <dbReference type="RefSeq" id="XP_028144873.1"/>
    </source>
</evidence>
<keyword evidence="6" id="KW-0539">Nucleus</keyword>
<dbReference type="KEGG" id="dvv:114338471"/>
<dbReference type="InParanoid" id="A0A6P7GI80"/>
<protein>
    <submittedName>
        <fullName evidence="11">Chromosome transmission fidelity protein 18 homolog</fullName>
    </submittedName>
</protein>
<dbReference type="SUPFAM" id="SSF52540">
    <property type="entry name" value="P-loop containing nucleoside triphosphate hydrolases"/>
    <property type="match status" value="1"/>
</dbReference>